<dbReference type="Proteomes" id="UP000061839">
    <property type="component" value="Chromosome"/>
</dbReference>
<sequence>MSNGTGTTFEQLLARGEMASAELDALWASLPTVRVDEILGRWKGGDFGPGHPTHELLKASKWYGKTFNSAEDAKPLIRYDEDGRLFSDTETAHGEASLWEVEFRGEVTATMVYDGWPVLDHFKRIDQRTLLGVMNGKSNRVLFEGKLYYFFLELVGDAS</sequence>
<reference evidence="3 4" key="1">
    <citation type="journal article" date="2015" name="Genome Announc.">
        <title>Complete Genome Sequencing of Protease-Producing Novel Arthrobacter sp. Strain IHBB 11108 Using PacBio Single-Molecule Real-Time Sequencing Technology.</title>
        <authorList>
            <person name="Kiran S."/>
            <person name="Swarnkar M.K."/>
            <person name="Pal M."/>
            <person name="Thakur R."/>
            <person name="Tewari R."/>
            <person name="Singh A.K."/>
            <person name="Gulati A."/>
        </authorList>
    </citation>
    <scope>NUCLEOTIDE SEQUENCE [LARGE SCALE GENOMIC DNA]</scope>
    <source>
        <strain evidence="3 4">IHBB 11108</strain>
    </source>
</reference>
<evidence type="ECO:0000313" key="3">
    <source>
        <dbReference type="EMBL" id="AJT42457.1"/>
    </source>
</evidence>
<evidence type="ECO:0000259" key="2">
    <source>
        <dbReference type="Pfam" id="PF14232"/>
    </source>
</evidence>
<dbReference type="STRING" id="1618207.UM93_14880"/>
<evidence type="ECO:0000313" key="4">
    <source>
        <dbReference type="Proteomes" id="UP000061839"/>
    </source>
</evidence>
<proteinExistence type="predicted"/>
<dbReference type="Gene3D" id="2.40.128.580">
    <property type="entry name" value="GXWXG domain"/>
    <property type="match status" value="1"/>
</dbReference>
<feature type="domain" description="DUF4334" evidence="2">
    <location>
        <begin position="94"/>
        <end position="153"/>
    </location>
</feature>
<protein>
    <recommendedName>
        <fullName evidence="5">DUF4334 domain-containing protein</fullName>
    </recommendedName>
</protein>
<dbReference type="Pfam" id="PF14231">
    <property type="entry name" value="GXWXG"/>
    <property type="match status" value="1"/>
</dbReference>
<dbReference type="RefSeq" id="WP_045076320.1">
    <property type="nucleotide sequence ID" value="NZ_CP011005.1"/>
</dbReference>
<organism evidence="3 4">
    <name type="scientific">Psychromicrobium lacuslunae</name>
    <dbReference type="NCBI Taxonomy" id="1618207"/>
    <lineage>
        <taxon>Bacteria</taxon>
        <taxon>Bacillati</taxon>
        <taxon>Actinomycetota</taxon>
        <taxon>Actinomycetes</taxon>
        <taxon>Micrococcales</taxon>
        <taxon>Micrococcaceae</taxon>
        <taxon>Psychromicrobium</taxon>
    </lineage>
</organism>
<name>A0A0D4C188_9MICC</name>
<dbReference type="InterPro" id="IPR025568">
    <property type="entry name" value="DUF4334"/>
</dbReference>
<dbReference type="Pfam" id="PF14232">
    <property type="entry name" value="DUF4334"/>
    <property type="match status" value="1"/>
</dbReference>
<dbReference type="InterPro" id="IPR025951">
    <property type="entry name" value="GXWXG_dom"/>
</dbReference>
<dbReference type="EMBL" id="CP011005">
    <property type="protein sequence ID" value="AJT42457.1"/>
    <property type="molecule type" value="Genomic_DNA"/>
</dbReference>
<evidence type="ECO:0000259" key="1">
    <source>
        <dbReference type="Pfam" id="PF14231"/>
    </source>
</evidence>
<evidence type="ECO:0008006" key="5">
    <source>
        <dbReference type="Google" id="ProtNLM"/>
    </source>
</evidence>
<dbReference type="PATRIC" id="fig|1618207.4.peg.3030"/>
<dbReference type="KEGG" id="ari:UM93_14880"/>
<feature type="domain" description="GXWXG" evidence="1">
    <location>
        <begin position="25"/>
        <end position="83"/>
    </location>
</feature>
<dbReference type="HOGENOM" id="CLU_112092_1_1_11"/>
<dbReference type="OrthoDB" id="8905397at2"/>
<accession>A0A0D4C188</accession>
<keyword evidence="4" id="KW-1185">Reference proteome</keyword>
<dbReference type="AlphaFoldDB" id="A0A0D4C188"/>
<gene>
    <name evidence="3" type="ORF">UM93_14880</name>
</gene>